<gene>
    <name evidence="7" type="ORF">DBA34_12625</name>
    <name evidence="8" type="ORF">DBB29_15935</name>
</gene>
<dbReference type="InterPro" id="IPR005119">
    <property type="entry name" value="LysR_subst-bd"/>
</dbReference>
<keyword evidence="2" id="KW-0805">Transcription regulation</keyword>
<keyword evidence="3" id="KW-0238">DNA-binding</keyword>
<evidence type="ECO:0000259" key="6">
    <source>
        <dbReference type="PROSITE" id="PS50931"/>
    </source>
</evidence>
<dbReference type="InterPro" id="IPR036390">
    <property type="entry name" value="WH_DNA-bd_sf"/>
</dbReference>
<dbReference type="SUPFAM" id="SSF46785">
    <property type="entry name" value="Winged helix' DNA-binding domain"/>
    <property type="match status" value="1"/>
</dbReference>
<dbReference type="PANTHER" id="PTHR30293:SF0">
    <property type="entry name" value="NITROGEN ASSIMILATION REGULATORY PROTEIN NAC"/>
    <property type="match status" value="1"/>
</dbReference>
<evidence type="ECO:0000256" key="3">
    <source>
        <dbReference type="ARBA" id="ARBA00023125"/>
    </source>
</evidence>
<dbReference type="InterPro" id="IPR036388">
    <property type="entry name" value="WH-like_DNA-bd_sf"/>
</dbReference>
<dbReference type="GO" id="GO:0003700">
    <property type="term" value="F:DNA-binding transcription factor activity"/>
    <property type="evidence" value="ECO:0007669"/>
    <property type="project" value="InterPro"/>
</dbReference>
<dbReference type="CDD" id="cd05466">
    <property type="entry name" value="PBP2_LTTR_substrate"/>
    <property type="match status" value="1"/>
</dbReference>
<evidence type="ECO:0000313" key="9">
    <source>
        <dbReference type="Proteomes" id="UP001172788"/>
    </source>
</evidence>
<proteinExistence type="inferred from homology"/>
<dbReference type="Gene3D" id="3.40.190.290">
    <property type="match status" value="1"/>
</dbReference>
<dbReference type="Pfam" id="PF03466">
    <property type="entry name" value="LysR_substrate"/>
    <property type="match status" value="1"/>
</dbReference>
<protein>
    <submittedName>
        <fullName evidence="7">LysR family transcriptional regulator</fullName>
    </submittedName>
</protein>
<comment type="caution">
    <text evidence="7">The sequence shown here is derived from an EMBL/GenBank/DDBJ whole genome shotgun (WGS) entry which is preliminary data.</text>
</comment>
<evidence type="ECO:0000256" key="2">
    <source>
        <dbReference type="ARBA" id="ARBA00023015"/>
    </source>
</evidence>
<dbReference type="SUPFAM" id="SSF53850">
    <property type="entry name" value="Periplasmic binding protein-like II"/>
    <property type="match status" value="1"/>
</dbReference>
<dbReference type="InterPro" id="IPR000847">
    <property type="entry name" value="LysR_HTH_N"/>
</dbReference>
<dbReference type="Gene3D" id="1.10.10.10">
    <property type="entry name" value="Winged helix-like DNA-binding domain superfamily/Winged helix DNA-binding domain"/>
    <property type="match status" value="1"/>
</dbReference>
<evidence type="ECO:0000313" key="7">
    <source>
        <dbReference type="EMBL" id="MDN4574101.1"/>
    </source>
</evidence>
<name>A0AAW7MN83_9BURK</name>
<evidence type="ECO:0000313" key="8">
    <source>
        <dbReference type="EMBL" id="MDN4579605.1"/>
    </source>
</evidence>
<evidence type="ECO:0000256" key="1">
    <source>
        <dbReference type="ARBA" id="ARBA00009437"/>
    </source>
</evidence>
<dbReference type="RefSeq" id="WP_301234903.1">
    <property type="nucleotide sequence ID" value="NZ_QAIC01000040.1"/>
</dbReference>
<dbReference type="Proteomes" id="UP001172788">
    <property type="component" value="Unassembled WGS sequence"/>
</dbReference>
<dbReference type="Proteomes" id="UP001172791">
    <property type="component" value="Unassembled WGS sequence"/>
</dbReference>
<dbReference type="FunFam" id="1.10.10.10:FF:000001">
    <property type="entry name" value="LysR family transcriptional regulator"/>
    <property type="match status" value="1"/>
</dbReference>
<keyword evidence="4" id="KW-0010">Activator</keyword>
<dbReference type="Pfam" id="PF00126">
    <property type="entry name" value="HTH_1"/>
    <property type="match status" value="1"/>
</dbReference>
<accession>A0AAW7MN83</accession>
<keyword evidence="5" id="KW-0804">Transcription</keyword>
<evidence type="ECO:0000256" key="4">
    <source>
        <dbReference type="ARBA" id="ARBA00023159"/>
    </source>
</evidence>
<reference evidence="7" key="1">
    <citation type="submission" date="2018-04" db="EMBL/GenBank/DDBJ databases">
        <authorList>
            <person name="Jy Z."/>
        </authorList>
    </citation>
    <scope>NUCLEOTIDE SEQUENCE</scope>
    <source>
        <strain evidence="8">AS13</strain>
        <strain evidence="7">LA18</strain>
    </source>
</reference>
<dbReference type="PANTHER" id="PTHR30293">
    <property type="entry name" value="TRANSCRIPTIONAL REGULATORY PROTEIN NAC-RELATED"/>
    <property type="match status" value="1"/>
</dbReference>
<dbReference type="GO" id="GO:0003677">
    <property type="term" value="F:DNA binding"/>
    <property type="evidence" value="ECO:0007669"/>
    <property type="project" value="UniProtKB-KW"/>
</dbReference>
<dbReference type="EMBL" id="QAID01000043">
    <property type="protein sequence ID" value="MDN4579605.1"/>
    <property type="molecule type" value="Genomic_DNA"/>
</dbReference>
<evidence type="ECO:0000313" key="10">
    <source>
        <dbReference type="Proteomes" id="UP001172791"/>
    </source>
</evidence>
<organism evidence="7 10">
    <name type="scientific">Pandoraea cepalis</name>
    <dbReference type="NCBI Taxonomy" id="2508294"/>
    <lineage>
        <taxon>Bacteria</taxon>
        <taxon>Pseudomonadati</taxon>
        <taxon>Pseudomonadota</taxon>
        <taxon>Betaproteobacteria</taxon>
        <taxon>Burkholderiales</taxon>
        <taxon>Burkholderiaceae</taxon>
        <taxon>Pandoraea</taxon>
    </lineage>
</organism>
<dbReference type="AlphaFoldDB" id="A0AAW7MN83"/>
<feature type="domain" description="HTH lysR-type" evidence="6">
    <location>
        <begin position="1"/>
        <end position="58"/>
    </location>
</feature>
<dbReference type="GO" id="GO:2000142">
    <property type="term" value="P:regulation of DNA-templated transcription initiation"/>
    <property type="evidence" value="ECO:0007669"/>
    <property type="project" value="TreeGrafter"/>
</dbReference>
<comment type="similarity">
    <text evidence="1">Belongs to the LysR transcriptional regulatory family.</text>
</comment>
<evidence type="ECO:0000256" key="5">
    <source>
        <dbReference type="ARBA" id="ARBA00023163"/>
    </source>
</evidence>
<dbReference type="PROSITE" id="PS50931">
    <property type="entry name" value="HTH_LYSR"/>
    <property type="match status" value="1"/>
</dbReference>
<keyword evidence="9" id="KW-1185">Reference proteome</keyword>
<sequence>MEFRQVQYFLCLFEEGTVTKAAHRLNIVQPALSMQIAKLEDQLGQQLFERTKQGMVPTAAAREMYRLFLPIMRDFANARAQLICSDGEILGHVDIGLIASITEGVLVETLSAFSQKYPDVSVKVADGYSTTLIDAVTAGHLDAAIVNKPRRPLALNVEHIVDEEMVLITSAGNASTLPRQLTLRQVASLGLQLVLPTRGHGLRSNIDSFAQNEAIELVPKFEIDSLVATIKLVEQTQLATIVPRIAVHQALAAGRLRSHNIVSPRLIRQVVAVSHPRRPLNPATKLFLAMLAKNMILRLQQQAEGSVHGTTGERSSTDAE</sequence>
<dbReference type="PRINTS" id="PR00039">
    <property type="entry name" value="HTHLYSR"/>
</dbReference>
<dbReference type="EMBL" id="QAIC01000040">
    <property type="protein sequence ID" value="MDN4574101.1"/>
    <property type="molecule type" value="Genomic_DNA"/>
</dbReference>